<keyword evidence="4" id="KW-1185">Reference proteome</keyword>
<feature type="transmembrane region" description="Helical" evidence="1">
    <location>
        <begin position="81"/>
        <end position="103"/>
    </location>
</feature>
<dbReference type="InterPro" id="IPR000326">
    <property type="entry name" value="PAP2/HPO"/>
</dbReference>
<evidence type="ECO:0000256" key="1">
    <source>
        <dbReference type="SAM" id="Phobius"/>
    </source>
</evidence>
<evidence type="ECO:0000259" key="2">
    <source>
        <dbReference type="SMART" id="SM00014"/>
    </source>
</evidence>
<dbReference type="RefSeq" id="WP_345716131.1">
    <property type="nucleotide sequence ID" value="NZ_BAABFP010000004.1"/>
</dbReference>
<dbReference type="Pfam" id="PF01569">
    <property type="entry name" value="PAP2"/>
    <property type="match status" value="1"/>
</dbReference>
<dbReference type="Proteomes" id="UP001596189">
    <property type="component" value="Unassembled WGS sequence"/>
</dbReference>
<dbReference type="CDD" id="cd03392">
    <property type="entry name" value="PAP2_like_2"/>
    <property type="match status" value="1"/>
</dbReference>
<dbReference type="PANTHER" id="PTHR14969:SF13">
    <property type="entry name" value="AT30094P"/>
    <property type="match status" value="1"/>
</dbReference>
<sequence>MTAGRPGDAGSSSPVEVDTRRARPRLLAGVVAMAVSAVLVTVLALLVRDSSGPVVRFDQRVVTTTTGWALRHEWLADAADIGGYVLHPFVFRFAVLLAAIWLWRRDARTAALWAAITMLVGTLLGALIKLGVSRARPVLDHPVSSASGYSFPSGHALNAMLGCTLLVVLLWRPAEKRRRRAALLAVAALLVLATGFDRLLLGVHFPSDVLAGFLVGGLVVASSWVAFGPILRQRALRGAERAVEDQTD</sequence>
<accession>A0ABW1JEU0</accession>
<dbReference type="SMART" id="SM00014">
    <property type="entry name" value="acidPPc"/>
    <property type="match status" value="1"/>
</dbReference>
<dbReference type="InterPro" id="IPR036938">
    <property type="entry name" value="PAP2/HPO_sf"/>
</dbReference>
<dbReference type="PANTHER" id="PTHR14969">
    <property type="entry name" value="SPHINGOSINE-1-PHOSPHATE PHOSPHOHYDROLASE"/>
    <property type="match status" value="1"/>
</dbReference>
<protein>
    <submittedName>
        <fullName evidence="3">Phosphatase PAP2 family protein</fullName>
    </submittedName>
</protein>
<keyword evidence="1" id="KW-1133">Transmembrane helix</keyword>
<name>A0ABW1JEU0_9ACTN</name>
<feature type="transmembrane region" description="Helical" evidence="1">
    <location>
        <begin position="209"/>
        <end position="231"/>
    </location>
</feature>
<feature type="transmembrane region" description="Helical" evidence="1">
    <location>
        <begin position="183"/>
        <end position="203"/>
    </location>
</feature>
<feature type="domain" description="Phosphatidic acid phosphatase type 2/haloperoxidase" evidence="2">
    <location>
        <begin position="111"/>
        <end position="224"/>
    </location>
</feature>
<proteinExistence type="predicted"/>
<organism evidence="3 4">
    <name type="scientific">Angustibacter luteus</name>
    <dbReference type="NCBI Taxonomy" id="658456"/>
    <lineage>
        <taxon>Bacteria</taxon>
        <taxon>Bacillati</taxon>
        <taxon>Actinomycetota</taxon>
        <taxon>Actinomycetes</taxon>
        <taxon>Kineosporiales</taxon>
        <taxon>Kineosporiaceae</taxon>
    </lineage>
</organism>
<keyword evidence="1" id="KW-0812">Transmembrane</keyword>
<gene>
    <name evidence="3" type="ORF">ACFQDO_09325</name>
</gene>
<dbReference type="EMBL" id="JBHSRD010000003">
    <property type="protein sequence ID" value="MFC6007328.1"/>
    <property type="molecule type" value="Genomic_DNA"/>
</dbReference>
<dbReference type="Gene3D" id="1.20.144.10">
    <property type="entry name" value="Phosphatidic acid phosphatase type 2/haloperoxidase"/>
    <property type="match status" value="1"/>
</dbReference>
<feature type="transmembrane region" description="Helical" evidence="1">
    <location>
        <begin position="26"/>
        <end position="47"/>
    </location>
</feature>
<evidence type="ECO:0000313" key="3">
    <source>
        <dbReference type="EMBL" id="MFC6007328.1"/>
    </source>
</evidence>
<reference evidence="4" key="1">
    <citation type="journal article" date="2019" name="Int. J. Syst. Evol. Microbiol.">
        <title>The Global Catalogue of Microorganisms (GCM) 10K type strain sequencing project: providing services to taxonomists for standard genome sequencing and annotation.</title>
        <authorList>
            <consortium name="The Broad Institute Genomics Platform"/>
            <consortium name="The Broad Institute Genome Sequencing Center for Infectious Disease"/>
            <person name="Wu L."/>
            <person name="Ma J."/>
        </authorList>
    </citation>
    <scope>NUCLEOTIDE SEQUENCE [LARGE SCALE GENOMIC DNA]</scope>
    <source>
        <strain evidence="4">KACC 14249</strain>
    </source>
</reference>
<feature type="transmembrane region" description="Helical" evidence="1">
    <location>
        <begin position="152"/>
        <end position="171"/>
    </location>
</feature>
<feature type="transmembrane region" description="Helical" evidence="1">
    <location>
        <begin position="110"/>
        <end position="132"/>
    </location>
</feature>
<dbReference type="SUPFAM" id="SSF48317">
    <property type="entry name" value="Acid phosphatase/Vanadium-dependent haloperoxidase"/>
    <property type="match status" value="1"/>
</dbReference>
<evidence type="ECO:0000313" key="4">
    <source>
        <dbReference type="Proteomes" id="UP001596189"/>
    </source>
</evidence>
<keyword evidence="1" id="KW-0472">Membrane</keyword>
<comment type="caution">
    <text evidence="3">The sequence shown here is derived from an EMBL/GenBank/DDBJ whole genome shotgun (WGS) entry which is preliminary data.</text>
</comment>